<dbReference type="EnsemblPlants" id="TuG1812G0500003247.01.T01">
    <property type="protein sequence ID" value="TuG1812G0500003247.01.T01"/>
    <property type="gene ID" value="TuG1812G0500003247.01"/>
</dbReference>
<name>A0A8R7QGE6_TRIUA</name>
<dbReference type="AlphaFoldDB" id="A0A8R7QGE6"/>
<accession>A0A8R7QGE6</accession>
<evidence type="ECO:0000313" key="2">
    <source>
        <dbReference type="EnsemblPlants" id="TuG1812G0500003247.01.T01"/>
    </source>
</evidence>
<evidence type="ECO:0000256" key="1">
    <source>
        <dbReference type="SAM" id="MobiDB-lite"/>
    </source>
</evidence>
<dbReference type="Proteomes" id="UP000015106">
    <property type="component" value="Chromosome 5"/>
</dbReference>
<organism evidence="2 3">
    <name type="scientific">Triticum urartu</name>
    <name type="common">Red wild einkorn</name>
    <name type="synonym">Crithodium urartu</name>
    <dbReference type="NCBI Taxonomy" id="4572"/>
    <lineage>
        <taxon>Eukaryota</taxon>
        <taxon>Viridiplantae</taxon>
        <taxon>Streptophyta</taxon>
        <taxon>Embryophyta</taxon>
        <taxon>Tracheophyta</taxon>
        <taxon>Spermatophyta</taxon>
        <taxon>Magnoliopsida</taxon>
        <taxon>Liliopsida</taxon>
        <taxon>Poales</taxon>
        <taxon>Poaceae</taxon>
        <taxon>BOP clade</taxon>
        <taxon>Pooideae</taxon>
        <taxon>Triticodae</taxon>
        <taxon>Triticeae</taxon>
        <taxon>Triticinae</taxon>
        <taxon>Triticum</taxon>
    </lineage>
</organism>
<feature type="region of interest" description="Disordered" evidence="1">
    <location>
        <begin position="154"/>
        <end position="190"/>
    </location>
</feature>
<evidence type="ECO:0000313" key="3">
    <source>
        <dbReference type="Proteomes" id="UP000015106"/>
    </source>
</evidence>
<feature type="compositionally biased region" description="Basic residues" evidence="1">
    <location>
        <begin position="169"/>
        <end position="182"/>
    </location>
</feature>
<reference evidence="2" key="2">
    <citation type="submission" date="2018-03" db="EMBL/GenBank/DDBJ databases">
        <title>The Triticum urartu genome reveals the dynamic nature of wheat genome evolution.</title>
        <authorList>
            <person name="Ling H."/>
            <person name="Ma B."/>
            <person name="Shi X."/>
            <person name="Liu H."/>
            <person name="Dong L."/>
            <person name="Sun H."/>
            <person name="Cao Y."/>
            <person name="Gao Q."/>
            <person name="Zheng S."/>
            <person name="Li Y."/>
            <person name="Yu Y."/>
            <person name="Du H."/>
            <person name="Qi M."/>
            <person name="Li Y."/>
            <person name="Yu H."/>
            <person name="Cui Y."/>
            <person name="Wang N."/>
            <person name="Chen C."/>
            <person name="Wu H."/>
            <person name="Zhao Y."/>
            <person name="Zhang J."/>
            <person name="Li Y."/>
            <person name="Zhou W."/>
            <person name="Zhang B."/>
            <person name="Hu W."/>
            <person name="Eijk M."/>
            <person name="Tang J."/>
            <person name="Witsenboer H."/>
            <person name="Zhao S."/>
            <person name="Li Z."/>
            <person name="Zhang A."/>
            <person name="Wang D."/>
            <person name="Liang C."/>
        </authorList>
    </citation>
    <scope>NUCLEOTIDE SEQUENCE [LARGE SCALE GENOMIC DNA]</scope>
    <source>
        <strain evidence="2">cv. G1812</strain>
    </source>
</reference>
<keyword evidence="3" id="KW-1185">Reference proteome</keyword>
<reference evidence="3" key="1">
    <citation type="journal article" date="2013" name="Nature">
        <title>Draft genome of the wheat A-genome progenitor Triticum urartu.</title>
        <authorList>
            <person name="Ling H.Q."/>
            <person name="Zhao S."/>
            <person name="Liu D."/>
            <person name="Wang J."/>
            <person name="Sun H."/>
            <person name="Zhang C."/>
            <person name="Fan H."/>
            <person name="Li D."/>
            <person name="Dong L."/>
            <person name="Tao Y."/>
            <person name="Gao C."/>
            <person name="Wu H."/>
            <person name="Li Y."/>
            <person name="Cui Y."/>
            <person name="Guo X."/>
            <person name="Zheng S."/>
            <person name="Wang B."/>
            <person name="Yu K."/>
            <person name="Liang Q."/>
            <person name="Yang W."/>
            <person name="Lou X."/>
            <person name="Chen J."/>
            <person name="Feng M."/>
            <person name="Jian J."/>
            <person name="Zhang X."/>
            <person name="Luo G."/>
            <person name="Jiang Y."/>
            <person name="Liu J."/>
            <person name="Wang Z."/>
            <person name="Sha Y."/>
            <person name="Zhang B."/>
            <person name="Wu H."/>
            <person name="Tang D."/>
            <person name="Shen Q."/>
            <person name="Xue P."/>
            <person name="Zou S."/>
            <person name="Wang X."/>
            <person name="Liu X."/>
            <person name="Wang F."/>
            <person name="Yang Y."/>
            <person name="An X."/>
            <person name="Dong Z."/>
            <person name="Zhang K."/>
            <person name="Zhang X."/>
            <person name="Luo M.C."/>
            <person name="Dvorak J."/>
            <person name="Tong Y."/>
            <person name="Wang J."/>
            <person name="Yang H."/>
            <person name="Li Z."/>
            <person name="Wang D."/>
            <person name="Zhang A."/>
            <person name="Wang J."/>
        </authorList>
    </citation>
    <scope>NUCLEOTIDE SEQUENCE</scope>
    <source>
        <strain evidence="3">cv. G1812</strain>
    </source>
</reference>
<reference evidence="2" key="3">
    <citation type="submission" date="2022-06" db="UniProtKB">
        <authorList>
            <consortium name="EnsemblPlants"/>
        </authorList>
    </citation>
    <scope>IDENTIFICATION</scope>
</reference>
<protein>
    <submittedName>
        <fullName evidence="2">Uncharacterized protein</fullName>
    </submittedName>
</protein>
<sequence>VLKVEGLRKTDSTGIFDTLWKKLDTFLRDEEGHKDARVVIQFLRDALPWLETCVLALVDKELDEHYLEEIKHICSEFEKLPNRTDKKAVDDLYSKWGGARKTLQQVICLVIGSGSCTDSCRQCQDERREGKDPRLCLLKLPTDCLFKTCPADERARTGEAASTSTKAAQKQKSKKKSKRMKKPDKGRGKK</sequence>
<proteinExistence type="predicted"/>
<dbReference type="Gramene" id="TuG1812G0500003247.01.T01">
    <property type="protein sequence ID" value="TuG1812G0500003247.01.T01"/>
    <property type="gene ID" value="TuG1812G0500003247.01"/>
</dbReference>